<evidence type="ECO:0008006" key="3">
    <source>
        <dbReference type="Google" id="ProtNLM"/>
    </source>
</evidence>
<dbReference type="Pfam" id="PF08811">
    <property type="entry name" value="DUF1800"/>
    <property type="match status" value="1"/>
</dbReference>
<dbReference type="InterPro" id="IPR014917">
    <property type="entry name" value="DUF1800"/>
</dbReference>
<dbReference type="PANTHER" id="PTHR43737">
    <property type="entry name" value="BLL7424 PROTEIN"/>
    <property type="match status" value="1"/>
</dbReference>
<dbReference type="Proteomes" id="UP000619761">
    <property type="component" value="Unassembled WGS sequence"/>
</dbReference>
<dbReference type="RefSeq" id="WP_229838005.1">
    <property type="nucleotide sequence ID" value="NZ_BMYZ01000003.1"/>
</dbReference>
<proteinExistence type="predicted"/>
<dbReference type="PANTHER" id="PTHR43737:SF1">
    <property type="entry name" value="DUF1501 DOMAIN-CONTAINING PROTEIN"/>
    <property type="match status" value="1"/>
</dbReference>
<accession>A0ABQ3BCG6</accession>
<comment type="caution">
    <text evidence="1">The sequence shown here is derived from an EMBL/GenBank/DDBJ whole genome shotgun (WGS) entry which is preliminary data.</text>
</comment>
<evidence type="ECO:0000313" key="2">
    <source>
        <dbReference type="Proteomes" id="UP000619761"/>
    </source>
</evidence>
<evidence type="ECO:0000313" key="1">
    <source>
        <dbReference type="EMBL" id="GGY83831.1"/>
    </source>
</evidence>
<sequence length="494" mass="54215">MAQASLSSTDLEIARVQSLGYEGWIDDEMKKPFGSKNVAILMQKGLADVANKNSLTGADSMMWRRLINSSDVLRQRVALALSEIVVVSLGIEGIRFRQFAMAYYWDTLELNAFGNYRDLLEQISKSPAMGTWLTFKGNRKASGNSLPDENYAREIMQLFTIGVYELNIDGTVKLFNGKPKETYTQDDVSQLARVFTGWDLDTSTGTNDTPDAVYRPMVQIAKYHETGTKTFLGTTIPANTSGEASLQTALNTLMAHSNIAPFISRQLIQRLVTSNPSISYVARVAGIFNDNGKGVRGDLAAVIKAVLLDTEARSASRLSNVTFGKLREPVLRFVHWARNFGYTDPADNWNIGDTSDPASRLGQSPLRSSSVFNFFRPGYIPPSSFIGQRTAPEFQITTETSVAGYINFMQNVISNGIASIKADYSKLVPLATDSNKLLAELNTSLAANQLSATTITNFKTALDSIAATTTTGQNNRIYAAILLVMSCPEYLTQK</sequence>
<organism evidence="1 2">
    <name type="scientific">Cellvibrio zantedeschiae</name>
    <dbReference type="NCBI Taxonomy" id="1237077"/>
    <lineage>
        <taxon>Bacteria</taxon>
        <taxon>Pseudomonadati</taxon>
        <taxon>Pseudomonadota</taxon>
        <taxon>Gammaproteobacteria</taxon>
        <taxon>Cellvibrionales</taxon>
        <taxon>Cellvibrionaceae</taxon>
        <taxon>Cellvibrio</taxon>
    </lineage>
</organism>
<reference evidence="2" key="1">
    <citation type="journal article" date="2019" name="Int. J. Syst. Evol. Microbiol.">
        <title>The Global Catalogue of Microorganisms (GCM) 10K type strain sequencing project: providing services to taxonomists for standard genome sequencing and annotation.</title>
        <authorList>
            <consortium name="The Broad Institute Genomics Platform"/>
            <consortium name="The Broad Institute Genome Sequencing Center for Infectious Disease"/>
            <person name="Wu L."/>
            <person name="Ma J."/>
        </authorList>
    </citation>
    <scope>NUCLEOTIDE SEQUENCE [LARGE SCALE GENOMIC DNA]</scope>
    <source>
        <strain evidence="2">KCTC 32239</strain>
    </source>
</reference>
<keyword evidence="2" id="KW-1185">Reference proteome</keyword>
<dbReference type="EMBL" id="BMYZ01000003">
    <property type="protein sequence ID" value="GGY83831.1"/>
    <property type="molecule type" value="Genomic_DNA"/>
</dbReference>
<name>A0ABQ3BCG6_9GAMM</name>
<gene>
    <name evidence="1" type="ORF">GCM10011613_30920</name>
</gene>
<protein>
    <recommendedName>
        <fullName evidence="3">DUF1800 domain-containing protein</fullName>
    </recommendedName>
</protein>